<dbReference type="Proteomes" id="UP000032534">
    <property type="component" value="Unassembled WGS sequence"/>
</dbReference>
<comment type="similarity">
    <text evidence="2">Belongs to the MotB family.</text>
</comment>
<dbReference type="InterPro" id="IPR050330">
    <property type="entry name" value="Bact_OuterMem_StrucFunc"/>
</dbReference>
<gene>
    <name evidence="11" type="ORF">QD47_15005</name>
</gene>
<dbReference type="EMBL" id="JTHP01000029">
    <property type="protein sequence ID" value="KJD44787.1"/>
    <property type="molecule type" value="Genomic_DNA"/>
</dbReference>
<keyword evidence="6 7" id="KW-0472">Membrane</keyword>
<evidence type="ECO:0000256" key="6">
    <source>
        <dbReference type="ARBA" id="ARBA00023136"/>
    </source>
</evidence>
<dbReference type="GO" id="GO:0005886">
    <property type="term" value="C:plasma membrane"/>
    <property type="evidence" value="ECO:0007669"/>
    <property type="project" value="UniProtKB-SubCell"/>
</dbReference>
<dbReference type="Pfam" id="PF00691">
    <property type="entry name" value="OmpA"/>
    <property type="match status" value="1"/>
</dbReference>
<dbReference type="Gene3D" id="3.30.1330.60">
    <property type="entry name" value="OmpA-like domain"/>
    <property type="match status" value="1"/>
</dbReference>
<evidence type="ECO:0000256" key="8">
    <source>
        <dbReference type="SAM" id="MobiDB-lite"/>
    </source>
</evidence>
<evidence type="ECO:0000313" key="12">
    <source>
        <dbReference type="Proteomes" id="UP000032534"/>
    </source>
</evidence>
<accession>A0A0D7X443</accession>
<dbReference type="SUPFAM" id="SSF103088">
    <property type="entry name" value="OmpA-like"/>
    <property type="match status" value="1"/>
</dbReference>
<dbReference type="Pfam" id="PF13677">
    <property type="entry name" value="MotB_plug"/>
    <property type="match status" value="1"/>
</dbReference>
<evidence type="ECO:0000256" key="2">
    <source>
        <dbReference type="ARBA" id="ARBA00008914"/>
    </source>
</evidence>
<evidence type="ECO:0000256" key="3">
    <source>
        <dbReference type="ARBA" id="ARBA00022475"/>
    </source>
</evidence>
<keyword evidence="11" id="KW-0966">Cell projection</keyword>
<feature type="region of interest" description="Disordered" evidence="8">
    <location>
        <begin position="70"/>
        <end position="106"/>
    </location>
</feature>
<dbReference type="AlphaFoldDB" id="A0A0D7X443"/>
<evidence type="ECO:0000256" key="7">
    <source>
        <dbReference type="PROSITE-ProRule" id="PRU00473"/>
    </source>
</evidence>
<keyword evidence="11" id="KW-0969">Cilium</keyword>
<dbReference type="CDD" id="cd07185">
    <property type="entry name" value="OmpA_C-like"/>
    <property type="match status" value="1"/>
</dbReference>
<dbReference type="PROSITE" id="PS51123">
    <property type="entry name" value="OMPA_2"/>
    <property type="match status" value="1"/>
</dbReference>
<protein>
    <submittedName>
        <fullName evidence="11">Flagellar motor protein</fullName>
    </submittedName>
</protein>
<dbReference type="RefSeq" id="WP_044646901.1">
    <property type="nucleotide sequence ID" value="NZ_JTHP01000029.1"/>
</dbReference>
<evidence type="ECO:0000256" key="9">
    <source>
        <dbReference type="SAM" id="Phobius"/>
    </source>
</evidence>
<dbReference type="PATRIC" id="fig|159743.3.peg.3339"/>
<keyword evidence="11" id="KW-0282">Flagellum</keyword>
<name>A0A0D7X443_9BACL</name>
<evidence type="ECO:0000256" key="1">
    <source>
        <dbReference type="ARBA" id="ARBA00004162"/>
    </source>
</evidence>
<dbReference type="PANTHER" id="PTHR30329:SF21">
    <property type="entry name" value="LIPOPROTEIN YIAD-RELATED"/>
    <property type="match status" value="1"/>
</dbReference>
<dbReference type="InterPro" id="IPR036737">
    <property type="entry name" value="OmpA-like_sf"/>
</dbReference>
<keyword evidence="3" id="KW-1003">Cell membrane</keyword>
<feature type="compositionally biased region" description="Polar residues" evidence="8">
    <location>
        <begin position="82"/>
        <end position="95"/>
    </location>
</feature>
<proteinExistence type="inferred from homology"/>
<evidence type="ECO:0000259" key="10">
    <source>
        <dbReference type="PROSITE" id="PS51123"/>
    </source>
</evidence>
<evidence type="ECO:0000256" key="5">
    <source>
        <dbReference type="ARBA" id="ARBA00022989"/>
    </source>
</evidence>
<keyword evidence="4 9" id="KW-0812">Transmembrane</keyword>
<feature type="transmembrane region" description="Helical" evidence="9">
    <location>
        <begin position="21"/>
        <end position="41"/>
    </location>
</feature>
<dbReference type="PANTHER" id="PTHR30329">
    <property type="entry name" value="STATOR ELEMENT OF FLAGELLAR MOTOR COMPLEX"/>
    <property type="match status" value="1"/>
</dbReference>
<organism evidence="11 12">
    <name type="scientific">Paenibacillus terrae</name>
    <dbReference type="NCBI Taxonomy" id="159743"/>
    <lineage>
        <taxon>Bacteria</taxon>
        <taxon>Bacillati</taxon>
        <taxon>Bacillota</taxon>
        <taxon>Bacilli</taxon>
        <taxon>Bacillales</taxon>
        <taxon>Paenibacillaceae</taxon>
        <taxon>Paenibacillus</taxon>
    </lineage>
</organism>
<reference evidence="11 12" key="1">
    <citation type="submission" date="2014-11" db="EMBL/GenBank/DDBJ databases">
        <title>Draft Genome Sequences of Paenibacillus polymyxa NRRL B-30509 and Paenibacillus terrae NRRL B-30644, Strains from a Poultry Environment that Produce Tridecaptin A and Paenicidins.</title>
        <authorList>
            <person name="van Belkum M.J."/>
            <person name="Lohans C.T."/>
            <person name="Vederas J.C."/>
        </authorList>
    </citation>
    <scope>NUCLEOTIDE SEQUENCE [LARGE SCALE GENOMIC DNA]</scope>
    <source>
        <strain evidence="11 12">NRRL B-30644</strain>
    </source>
</reference>
<dbReference type="OrthoDB" id="9815217at2"/>
<comment type="subcellular location">
    <subcellularLocation>
        <location evidence="1">Cell membrane</location>
        <topology evidence="1">Single-pass membrane protein</topology>
    </subcellularLocation>
</comment>
<dbReference type="InterPro" id="IPR006665">
    <property type="entry name" value="OmpA-like"/>
</dbReference>
<dbReference type="InterPro" id="IPR025713">
    <property type="entry name" value="MotB-like_N_dom"/>
</dbReference>
<evidence type="ECO:0000256" key="4">
    <source>
        <dbReference type="ARBA" id="ARBA00022692"/>
    </source>
</evidence>
<keyword evidence="12" id="KW-1185">Reference proteome</keyword>
<comment type="caution">
    <text evidence="11">The sequence shown here is derived from an EMBL/GenBank/DDBJ whole genome shotgun (WGS) entry which is preliminary data.</text>
</comment>
<evidence type="ECO:0000313" key="11">
    <source>
        <dbReference type="EMBL" id="KJD44787.1"/>
    </source>
</evidence>
<sequence>MRARAKRRQRQGGGDHRDRWMITYADLITLLLIFFVVMYAMSSLDAKKYDVVVQSLQDTFHKGDSILEQGSGITGTADRYTSKNPPTTKQPSSDNKAAGPTKLTEREQAFRKQEKELQNLMSVIEQYISDNKLQGQIFVSDQPRGIVITLNDRFLFDQGRAALKQGSANTLSKLASLFRDLKTPISIEGHTDNIPFTRSSNASTYKDNWELSGARALSVLRFFLDREGLSPTEFQYAGYADTRPVGDNTTEAGRQKNRRVEITVLRQLQQ</sequence>
<keyword evidence="5 9" id="KW-1133">Transmembrane helix</keyword>
<feature type="domain" description="OmpA-like" evidence="10">
    <location>
        <begin position="143"/>
        <end position="268"/>
    </location>
</feature>